<organism evidence="3 4">
    <name type="scientific">Butyricicoccus pullicaecorum</name>
    <dbReference type="NCBI Taxonomy" id="501571"/>
    <lineage>
        <taxon>Bacteria</taxon>
        <taxon>Bacillati</taxon>
        <taxon>Bacillota</taxon>
        <taxon>Clostridia</taxon>
        <taxon>Eubacteriales</taxon>
        <taxon>Butyricicoccaceae</taxon>
        <taxon>Butyricicoccus</taxon>
    </lineage>
</organism>
<dbReference type="SUPFAM" id="SSF52540">
    <property type="entry name" value="P-loop containing nucleoside triphosphate hydrolases"/>
    <property type="match status" value="1"/>
</dbReference>
<evidence type="ECO:0000313" key="4">
    <source>
        <dbReference type="Proteomes" id="UP000195326"/>
    </source>
</evidence>
<feature type="region of interest" description="Disordered" evidence="1">
    <location>
        <begin position="308"/>
        <end position="335"/>
    </location>
</feature>
<dbReference type="InterPro" id="IPR027417">
    <property type="entry name" value="P-loop_NTPase"/>
</dbReference>
<dbReference type="PANTHER" id="PTHR42957">
    <property type="entry name" value="HELICASE MJ1565-RELATED"/>
    <property type="match status" value="1"/>
</dbReference>
<comment type="caution">
    <text evidence="3">The sequence shown here is derived from an EMBL/GenBank/DDBJ whole genome shotgun (WGS) entry which is preliminary data.</text>
</comment>
<dbReference type="EMBL" id="NFKL01000026">
    <property type="protein sequence ID" value="OUP55520.1"/>
    <property type="molecule type" value="Genomic_DNA"/>
</dbReference>
<dbReference type="Pfam" id="PF01935">
    <property type="entry name" value="DUF87"/>
    <property type="match status" value="1"/>
</dbReference>
<proteinExistence type="predicted"/>
<dbReference type="RefSeq" id="WP_087415856.1">
    <property type="nucleotide sequence ID" value="NZ_NFKL01000026.1"/>
</dbReference>
<dbReference type="PANTHER" id="PTHR42957:SF1">
    <property type="entry name" value="HELICASE MJ1565-RELATED"/>
    <property type="match status" value="1"/>
</dbReference>
<sequence length="1036" mass="115171">MAGELERVQSQVMSPLSDAVESAASIITKDYLGHLETYEIIRPSEEDLDLDIATCGKFFKLTRLVISKEENFLDKLTTIVNVVSSIDCSLATVVRSDGASISYYLGIIPKNARTDQLLDRKKREADTVAFRGALSGNLLGSDLQEVPAQELDAFRRQVLQNTQMSYAAVSGIVALRDDQNTSIEGYVQGLENLVDSLTGQTYTIVMIADPVNSNEIQIIKRGYEMLHTQLSTFLRNSMTWNENDSVSVSKSQAMSITEGIAKGISMTQSKTHSKGKFSGKNVNLGINITPFGIGGQIGAGIHRGISSGTSDTYGRTDSTTESSQNSWQTSRSTQRGLSSGKSLQLYYENRSVKTVLDQIDQNLLRLDACSSFGAFDCAAYVIADDRETAVAVASNYNALMRGKNSNVQTSHINTWYRPEETKLLGQYLGALTHPRFRSNPASKVIVTPASIVSGNEIAIQIGLPKKSITGVTVIPMTPFGRNMPLQKRSHVTLGSLHYMGQTMIHPVQIDVQSLSMHMFVTGSTGSGKTTVIYSLLDKLMSTPVSDQPSENIKFLVIEPAKGEYKNRFGYRENVHVYGTNPQCTPLLRINPFCFPAQIHVLEHIDRLIEIFNVCWPMYAAMPAVLKDAIERAYLSCGWDLDRSICQYRDMHARPLYPTFSDVLHQINLVMNESEYSADSKGDYKGALSTRLKSLTNGLYRQIFTPDALSDDELFGQNVIVDLSRTGSAETKSLIMGFLVMKLQEHRMSGSHGGNLPLRHITVLEEAHHLLKRTSTEQSNESANLFGKSVEMLSNAIAEMRTYGEGFLIADQAPTSLDLSVIRNTNTKIILRLPDASDRALVGRAAGLREEQLAELSRLPTFIAAVYQNDWLEPVLCHIDAAFAEIHTYQPPAYQVLSPSKRELIEFLLLPLSERDSVTREQLDQLQARCFQLNIPSAAKIAFLHYPAAKEKKQAQRLRGQILYEVCHAKNAFQLAENEAQDISGWYDKITELLAADLDALYESERRKAIAILAEEHTVRESSDRATELFNRLMRFL</sequence>
<name>A0A1Y4LI52_9FIRM</name>
<evidence type="ECO:0000313" key="3">
    <source>
        <dbReference type="EMBL" id="OUP55520.1"/>
    </source>
</evidence>
<feature type="domain" description="Helicase HerA central" evidence="2">
    <location>
        <begin position="494"/>
        <end position="738"/>
    </location>
</feature>
<accession>A0A1Y4LI52</accession>
<dbReference type="GO" id="GO:0005524">
    <property type="term" value="F:ATP binding"/>
    <property type="evidence" value="ECO:0007669"/>
    <property type="project" value="UniProtKB-KW"/>
</dbReference>
<dbReference type="InterPro" id="IPR002789">
    <property type="entry name" value="HerA_central"/>
</dbReference>
<dbReference type="Gene3D" id="3.40.50.300">
    <property type="entry name" value="P-loop containing nucleotide triphosphate hydrolases"/>
    <property type="match status" value="2"/>
</dbReference>
<dbReference type="InterPro" id="IPR008571">
    <property type="entry name" value="HerA-like"/>
</dbReference>
<dbReference type="Proteomes" id="UP000195326">
    <property type="component" value="Unassembled WGS sequence"/>
</dbReference>
<protein>
    <submittedName>
        <fullName evidence="3">ATP-binding protein</fullName>
    </submittedName>
</protein>
<evidence type="ECO:0000256" key="1">
    <source>
        <dbReference type="SAM" id="MobiDB-lite"/>
    </source>
</evidence>
<keyword evidence="3" id="KW-0067">ATP-binding</keyword>
<evidence type="ECO:0000259" key="2">
    <source>
        <dbReference type="Pfam" id="PF01935"/>
    </source>
</evidence>
<reference evidence="4" key="1">
    <citation type="submission" date="2017-04" db="EMBL/GenBank/DDBJ databases">
        <title>Function of individual gut microbiota members based on whole genome sequencing of pure cultures obtained from chicken caecum.</title>
        <authorList>
            <person name="Medvecky M."/>
            <person name="Cejkova D."/>
            <person name="Polansky O."/>
            <person name="Karasova D."/>
            <person name="Kubasova T."/>
            <person name="Cizek A."/>
            <person name="Rychlik I."/>
        </authorList>
    </citation>
    <scope>NUCLEOTIDE SEQUENCE [LARGE SCALE GENOMIC DNA]</scope>
    <source>
        <strain evidence="4">An179</strain>
    </source>
</reference>
<gene>
    <name evidence="3" type="ORF">B5F15_14690</name>
</gene>
<keyword evidence="3" id="KW-0547">Nucleotide-binding</keyword>
<dbReference type="AlphaFoldDB" id="A0A1Y4LI52"/>